<dbReference type="Proteomes" id="UP001054945">
    <property type="component" value="Unassembled WGS sequence"/>
</dbReference>
<accession>A0AAV4T793</accession>
<comment type="caution">
    <text evidence="2">The sequence shown here is derived from an EMBL/GenBank/DDBJ whole genome shotgun (WGS) entry which is preliminary data.</text>
</comment>
<feature type="compositionally biased region" description="Basic and acidic residues" evidence="1">
    <location>
        <begin position="78"/>
        <end position="92"/>
    </location>
</feature>
<proteinExistence type="predicted"/>
<organism evidence="2 3">
    <name type="scientific">Caerostris extrusa</name>
    <name type="common">Bark spider</name>
    <name type="synonym">Caerostris bankana</name>
    <dbReference type="NCBI Taxonomy" id="172846"/>
    <lineage>
        <taxon>Eukaryota</taxon>
        <taxon>Metazoa</taxon>
        <taxon>Ecdysozoa</taxon>
        <taxon>Arthropoda</taxon>
        <taxon>Chelicerata</taxon>
        <taxon>Arachnida</taxon>
        <taxon>Araneae</taxon>
        <taxon>Araneomorphae</taxon>
        <taxon>Entelegynae</taxon>
        <taxon>Araneoidea</taxon>
        <taxon>Araneidae</taxon>
        <taxon>Caerostris</taxon>
    </lineage>
</organism>
<feature type="region of interest" description="Disordered" evidence="1">
    <location>
        <begin position="48"/>
        <end position="285"/>
    </location>
</feature>
<feature type="compositionally biased region" description="Basic and acidic residues" evidence="1">
    <location>
        <begin position="121"/>
        <end position="136"/>
    </location>
</feature>
<gene>
    <name evidence="2" type="ORF">CEXT_753011</name>
</gene>
<name>A0AAV4T793_CAEEX</name>
<dbReference type="EMBL" id="BPLR01010512">
    <property type="protein sequence ID" value="GIY39798.1"/>
    <property type="molecule type" value="Genomic_DNA"/>
</dbReference>
<protein>
    <submittedName>
        <fullName evidence="2">Uncharacterized protein</fullName>
    </submittedName>
</protein>
<evidence type="ECO:0000256" key="1">
    <source>
        <dbReference type="SAM" id="MobiDB-lite"/>
    </source>
</evidence>
<feature type="compositionally biased region" description="Basic and acidic residues" evidence="1">
    <location>
        <begin position="190"/>
        <end position="210"/>
    </location>
</feature>
<feature type="compositionally biased region" description="Low complexity" evidence="1">
    <location>
        <begin position="211"/>
        <end position="228"/>
    </location>
</feature>
<keyword evidence="3" id="KW-1185">Reference proteome</keyword>
<reference evidence="2 3" key="1">
    <citation type="submission" date="2021-06" db="EMBL/GenBank/DDBJ databases">
        <title>Caerostris extrusa draft genome.</title>
        <authorList>
            <person name="Kono N."/>
            <person name="Arakawa K."/>
        </authorList>
    </citation>
    <scope>NUCLEOTIDE SEQUENCE [LARGE SCALE GENOMIC DNA]</scope>
</reference>
<sequence length="319" mass="33568">CAENAHAPRHPRAHLVDCSELLEIRLHTYKCNEDVIVDPIKLLQGEGAESAKNGGGERGSGDHFDEGSPASGELVASEEDKATASRHSEAKGLRRTKRSEAGHSGSKPQCQEVQAFTKVNLDPEIRQLRLKGEESRAGATAEGAQEGRPRAEGQGSPEEEGLLQGQSSGGVEEALPGGAQVHPSPGGPLRKAEARAREAGQGHAGQRHDPSGFQAAQAFQKGASSKSSLNDKLQDHDNATPPRSGRPQKTTAVAESPGGDGGEETATGPPPQEEPGDPHTEADGLPAHLGAVLHQCRLMLQNLFFPDMKGYLRLWGAGC</sequence>
<dbReference type="AlphaFoldDB" id="A0AAV4T793"/>
<evidence type="ECO:0000313" key="3">
    <source>
        <dbReference type="Proteomes" id="UP001054945"/>
    </source>
</evidence>
<evidence type="ECO:0000313" key="2">
    <source>
        <dbReference type="EMBL" id="GIY39798.1"/>
    </source>
</evidence>
<feature type="non-terminal residue" evidence="2">
    <location>
        <position position="1"/>
    </location>
</feature>